<sequence length="204" mass="23801">MEQQEKRIEVVELKVKDLNFEFENPRKPLTPKRKQALEESLEKLGDFGVIVIDEKNSILSGNQRVKILYAIDPNRTVLCKRLIGYSDGEKKAVNIKANTHAGEWDMKKLAEWTGSLHIDLSTDLTVLTTKEPKIKDMELIRYEKYDYVMIVCRNEVDYNNLIRALGIEDKKVLIAHTRDKDRKIKARAIWYDDMKAKIVPKKKK</sequence>
<name>A0A1H0H1C8_9BACT</name>
<proteinExistence type="predicted"/>
<protein>
    <recommendedName>
        <fullName evidence="3">ParB-like nuclease domain-containing protein</fullName>
    </recommendedName>
</protein>
<dbReference type="RefSeq" id="WP_091853565.1">
    <property type="nucleotide sequence ID" value="NZ_FNIW01000010.1"/>
</dbReference>
<dbReference type="AlphaFoldDB" id="A0A1H0H1C8"/>
<dbReference type="Proteomes" id="UP000199134">
    <property type="component" value="Unassembled WGS sequence"/>
</dbReference>
<organism evidence="1 2">
    <name type="scientific">Prevotella communis</name>
    <dbReference type="NCBI Taxonomy" id="2913614"/>
    <lineage>
        <taxon>Bacteria</taxon>
        <taxon>Pseudomonadati</taxon>
        <taxon>Bacteroidota</taxon>
        <taxon>Bacteroidia</taxon>
        <taxon>Bacteroidales</taxon>
        <taxon>Prevotellaceae</taxon>
        <taxon>Prevotella</taxon>
    </lineage>
</organism>
<comment type="caution">
    <text evidence="1">The sequence shown here is derived from an EMBL/GenBank/DDBJ whole genome shotgun (WGS) entry which is preliminary data.</text>
</comment>
<gene>
    <name evidence="1" type="ORF">SAMN04487900_11067</name>
</gene>
<evidence type="ECO:0000313" key="1">
    <source>
        <dbReference type="EMBL" id="SDO12854.1"/>
    </source>
</evidence>
<evidence type="ECO:0008006" key="3">
    <source>
        <dbReference type="Google" id="ProtNLM"/>
    </source>
</evidence>
<dbReference type="OrthoDB" id="9800801at2"/>
<evidence type="ECO:0000313" key="2">
    <source>
        <dbReference type="Proteomes" id="UP000199134"/>
    </source>
</evidence>
<reference evidence="2" key="1">
    <citation type="submission" date="2016-10" db="EMBL/GenBank/DDBJ databases">
        <authorList>
            <person name="de Groot N.N."/>
        </authorList>
    </citation>
    <scope>NUCLEOTIDE SEQUENCE [LARGE SCALE GENOMIC DNA]</scope>
    <source>
        <strain evidence="2">BP1-145</strain>
    </source>
</reference>
<dbReference type="EMBL" id="FNIW01000010">
    <property type="protein sequence ID" value="SDO12854.1"/>
    <property type="molecule type" value="Genomic_DNA"/>
</dbReference>
<accession>A0A1H0H1C8</accession>